<feature type="domain" description="SIS" evidence="5">
    <location>
        <begin position="219"/>
        <end position="371"/>
    </location>
</feature>
<dbReference type="RefSeq" id="WP_382358924.1">
    <property type="nucleotide sequence ID" value="NZ_JBHTGR010000022.1"/>
</dbReference>
<dbReference type="Pfam" id="PF01380">
    <property type="entry name" value="SIS"/>
    <property type="match status" value="2"/>
</dbReference>
<name>A0ABW2UTX9_9BACI</name>
<evidence type="ECO:0000256" key="2">
    <source>
        <dbReference type="ARBA" id="ARBA00022737"/>
    </source>
</evidence>
<accession>A0ABW2UTX9</accession>
<comment type="similarity">
    <text evidence="1">Belongs to the SIS family. AgaS subfamily.</text>
</comment>
<evidence type="ECO:0000313" key="7">
    <source>
        <dbReference type="Proteomes" id="UP001596620"/>
    </source>
</evidence>
<keyword evidence="3" id="KW-0378">Hydrolase</keyword>
<dbReference type="PANTHER" id="PTHR32502:SF3">
    <property type="entry name" value="D-GALACTOSAMINE-6-PHOSPHATE DEAMINASE AGAS-RELATED"/>
    <property type="match status" value="1"/>
</dbReference>
<dbReference type="SUPFAM" id="SSF53697">
    <property type="entry name" value="SIS domain"/>
    <property type="match status" value="1"/>
</dbReference>
<dbReference type="InterPro" id="IPR035466">
    <property type="entry name" value="GlmS/AgaS_SIS"/>
</dbReference>
<dbReference type="InterPro" id="IPR050303">
    <property type="entry name" value="GatZ_KbaZ_carbometab"/>
</dbReference>
<comment type="catalytic activity">
    <reaction evidence="4">
        <text>D-galactosamine 6-phosphate + H2O = D-tagatopyranose 1-phosphate + NH4(+)</text>
        <dbReference type="Rhea" id="RHEA:47680"/>
        <dbReference type="ChEBI" id="CHEBI:15377"/>
        <dbReference type="ChEBI" id="CHEBI:28938"/>
        <dbReference type="ChEBI" id="CHEBI:71674"/>
        <dbReference type="ChEBI" id="CHEBI:138150"/>
    </reaction>
</comment>
<evidence type="ECO:0000259" key="5">
    <source>
        <dbReference type="PROSITE" id="PS51464"/>
    </source>
</evidence>
<dbReference type="CDD" id="cd05010">
    <property type="entry name" value="SIS_AgaS_like"/>
    <property type="match status" value="1"/>
</dbReference>
<organism evidence="6 7">
    <name type="scientific">Lentibacillus kimchii</name>
    <dbReference type="NCBI Taxonomy" id="1542911"/>
    <lineage>
        <taxon>Bacteria</taxon>
        <taxon>Bacillati</taxon>
        <taxon>Bacillota</taxon>
        <taxon>Bacilli</taxon>
        <taxon>Bacillales</taxon>
        <taxon>Bacillaceae</taxon>
        <taxon>Lentibacillus</taxon>
    </lineage>
</organism>
<sequence length="391" mass="43199">MFNLTHDMLEANSAMQTAEEIAQQPNVWVKMTDMVFKQKSAWKEFVESIYAKHERVRVIMTGAGSSAFAGETLVPELRRQTGTHVTFEAVATTDIVATPKNYLFQNIPTIMVSFARSGNSPESLAAVSLGKQMVDHFYQVVITCNAEGQLAVNSKQDDNSLTILMPDEVNDQGFAMTSSFTSMMMTAYGVFTEKPFTGNEAKLLISTAEDFLATIPDKIDELLAFDFSRVVYLGSGLMSPLSHEAALKMLELTAGNAVAIHESSLGFRHGPKSILNDQSVVVLFVSSHAYTRKYDMDLLRELAADNSGSKVIALTEKPDEEADELADWAIYAHDSEESFSGDFQLAFTYILFAQLLAFRKSLQLGLTPDNPSPDGRVNRVVQGVTIYDYEQ</sequence>
<dbReference type="InterPro" id="IPR001347">
    <property type="entry name" value="SIS_dom"/>
</dbReference>
<evidence type="ECO:0000313" key="6">
    <source>
        <dbReference type="EMBL" id="MFC7747367.1"/>
    </source>
</evidence>
<proteinExistence type="inferred from homology"/>
<dbReference type="InterPro" id="IPR046348">
    <property type="entry name" value="SIS_dom_sf"/>
</dbReference>
<gene>
    <name evidence="6" type="ORF">ACFQU8_08985</name>
</gene>
<feature type="domain" description="SIS" evidence="5">
    <location>
        <begin position="45"/>
        <end position="201"/>
    </location>
</feature>
<reference evidence="7" key="1">
    <citation type="journal article" date="2019" name="Int. J. Syst. Evol. Microbiol.">
        <title>The Global Catalogue of Microorganisms (GCM) 10K type strain sequencing project: providing services to taxonomists for standard genome sequencing and annotation.</title>
        <authorList>
            <consortium name="The Broad Institute Genomics Platform"/>
            <consortium name="The Broad Institute Genome Sequencing Center for Infectious Disease"/>
            <person name="Wu L."/>
            <person name="Ma J."/>
        </authorList>
    </citation>
    <scope>NUCLEOTIDE SEQUENCE [LARGE SCALE GENOMIC DNA]</scope>
    <source>
        <strain evidence="7">JCM 30234</strain>
    </source>
</reference>
<keyword evidence="7" id="KW-1185">Reference proteome</keyword>
<dbReference type="Proteomes" id="UP001596620">
    <property type="component" value="Unassembled WGS sequence"/>
</dbReference>
<dbReference type="Gene3D" id="3.40.50.10490">
    <property type="entry name" value="Glucose-6-phosphate isomerase like protein, domain 1"/>
    <property type="match status" value="2"/>
</dbReference>
<dbReference type="EMBL" id="JBHTGR010000022">
    <property type="protein sequence ID" value="MFC7747367.1"/>
    <property type="molecule type" value="Genomic_DNA"/>
</dbReference>
<dbReference type="InterPro" id="IPR035464">
    <property type="entry name" value="SIS_AgaS"/>
</dbReference>
<dbReference type="PANTHER" id="PTHR32502">
    <property type="entry name" value="N-ACETYLGALACTOSAMINE PERMEASE II COMPONENT-RELATED"/>
    <property type="match status" value="1"/>
</dbReference>
<dbReference type="CDD" id="cd05008">
    <property type="entry name" value="SIS_GlmS_GlmD_1"/>
    <property type="match status" value="1"/>
</dbReference>
<dbReference type="PROSITE" id="PS51464">
    <property type="entry name" value="SIS"/>
    <property type="match status" value="2"/>
</dbReference>
<evidence type="ECO:0000256" key="4">
    <source>
        <dbReference type="ARBA" id="ARBA00029292"/>
    </source>
</evidence>
<evidence type="ECO:0000256" key="3">
    <source>
        <dbReference type="ARBA" id="ARBA00022801"/>
    </source>
</evidence>
<comment type="caution">
    <text evidence="6">The sequence shown here is derived from an EMBL/GenBank/DDBJ whole genome shotgun (WGS) entry which is preliminary data.</text>
</comment>
<evidence type="ECO:0000256" key="1">
    <source>
        <dbReference type="ARBA" id="ARBA00007748"/>
    </source>
</evidence>
<keyword evidence="2" id="KW-0677">Repeat</keyword>
<protein>
    <submittedName>
        <fullName evidence="6">SIS domain-containing protein</fullName>
    </submittedName>
</protein>